<dbReference type="GO" id="GO:0005758">
    <property type="term" value="C:mitochondrial intermembrane space"/>
    <property type="evidence" value="ECO:0007669"/>
    <property type="project" value="UniProtKB-SubCell"/>
</dbReference>
<accession>A0A1Y1UC94</accession>
<evidence type="ECO:0000256" key="1">
    <source>
        <dbReference type="ARBA" id="ARBA00001917"/>
    </source>
</evidence>
<evidence type="ECO:0000256" key="11">
    <source>
        <dbReference type="ARBA" id="ARBA00023002"/>
    </source>
</evidence>
<keyword evidence="13" id="KW-0496">Mitochondrion</keyword>
<comment type="catalytic activity">
    <reaction evidence="14">
        <text>(S)-lactate + 2 Fe(III)-[cytochrome c] = 2 Fe(II)-[cytochrome c] + pyruvate + 2 H(+)</text>
        <dbReference type="Rhea" id="RHEA:19909"/>
        <dbReference type="Rhea" id="RHEA-COMP:10350"/>
        <dbReference type="Rhea" id="RHEA-COMP:14399"/>
        <dbReference type="ChEBI" id="CHEBI:15361"/>
        <dbReference type="ChEBI" id="CHEBI:15378"/>
        <dbReference type="ChEBI" id="CHEBI:16651"/>
        <dbReference type="ChEBI" id="CHEBI:29033"/>
        <dbReference type="ChEBI" id="CHEBI:29034"/>
        <dbReference type="EC" id="1.1.2.3"/>
    </reaction>
    <physiologicalReaction direction="left-to-right" evidence="14">
        <dbReference type="Rhea" id="RHEA:19910"/>
    </physiologicalReaction>
</comment>
<dbReference type="InterPro" id="IPR001199">
    <property type="entry name" value="Cyt_B5-like_heme/steroid-bd"/>
</dbReference>
<dbReference type="GO" id="GO:0006089">
    <property type="term" value="P:lactate metabolic process"/>
    <property type="evidence" value="ECO:0007669"/>
    <property type="project" value="TreeGrafter"/>
</dbReference>
<sequence>MTNQVDGKEVAKHASREQGVWIVVHGHVYDVTDFLDEHPGGADIILKYAGKDATEEYEPIHPPDAIKDNLDPSKHLGPVRPGTMVKPEPAPASAPAPSAVQIPQSSSSSSPAPEEWVKPDLEQILSLHDFEAVARRVMGRRGWNYYSSGADDEISMRENHNAYHRLWFRPRILRNVANVDFSTKILGFATSMPIYITATALGKLGHPEGEVTLTRAAAKHNVIQMIPTLASCSFDELVDAAAPGQVQFMQLYVNADRARTRKIVAHAADRGIKALFITVDAPQLGRREKDMRTKFEGAASSAQTTGGDKVRRDQGAARAISSFIDPSLNWADLKDLTEAAKGMKIILKGVQCWEDAVLAAEAGVDGIVLSNHGGRQLDYAPAPIAILPSVVSALTAHGYMNNPSRPKFEIFVDGGVRRASDVMKAVALGATAVGIGRPMIYAMSTYGEEGISKLLQILKDEFEMNMRLVGARNIGELVPSMIDTSALHGAASIDTLYDANYERIVPVGTKARL</sequence>
<evidence type="ECO:0000256" key="9">
    <source>
        <dbReference type="ARBA" id="ARBA00022723"/>
    </source>
</evidence>
<feature type="domain" description="Cytochrome b5 heme-binding" evidence="23">
    <location>
        <begin position="2"/>
        <end position="80"/>
    </location>
</feature>
<evidence type="ECO:0000259" key="24">
    <source>
        <dbReference type="PROSITE" id="PS51349"/>
    </source>
</evidence>
<dbReference type="GeneID" id="33558209"/>
<proteinExistence type="inferred from homology"/>
<evidence type="ECO:0000256" key="5">
    <source>
        <dbReference type="ARBA" id="ARBA00022448"/>
    </source>
</evidence>
<evidence type="ECO:0000256" key="14">
    <source>
        <dbReference type="ARBA" id="ARBA00052399"/>
    </source>
</evidence>
<dbReference type="PRINTS" id="PR00363">
    <property type="entry name" value="CYTOCHROMEB5"/>
</dbReference>
<dbReference type="GO" id="GO:0020037">
    <property type="term" value="F:heme binding"/>
    <property type="evidence" value="ECO:0007669"/>
    <property type="project" value="InterPro"/>
</dbReference>
<evidence type="ECO:0000256" key="18">
    <source>
        <dbReference type="ARBA" id="ARBA00068515"/>
    </source>
</evidence>
<evidence type="ECO:0000259" key="23">
    <source>
        <dbReference type="PROSITE" id="PS50255"/>
    </source>
</evidence>
<dbReference type="FunCoup" id="A0A1Y1UC94">
    <property type="interactions" value="85"/>
</dbReference>
<protein>
    <recommendedName>
        <fullName evidence="18">L-lactate dehydrogenase (cytochrome)</fullName>
        <ecNumber evidence="17">1.1.2.3</ecNumber>
    </recommendedName>
    <alternativeName>
        <fullName evidence="20">Cytochrome b2</fullName>
    </alternativeName>
    <alternativeName>
        <fullName evidence="19">Flavocytochrome b2</fullName>
    </alternativeName>
    <alternativeName>
        <fullName evidence="21">L-lactate ferricytochrome c oxidoreductase</fullName>
    </alternativeName>
</protein>
<keyword evidence="12" id="KW-0408">Iron</keyword>
<dbReference type="SUPFAM" id="SSF51395">
    <property type="entry name" value="FMN-linked oxidoreductases"/>
    <property type="match status" value="1"/>
</dbReference>
<organism evidence="25 26">
    <name type="scientific">Kockovaella imperatae</name>
    <dbReference type="NCBI Taxonomy" id="4999"/>
    <lineage>
        <taxon>Eukaryota</taxon>
        <taxon>Fungi</taxon>
        <taxon>Dikarya</taxon>
        <taxon>Basidiomycota</taxon>
        <taxon>Agaricomycotina</taxon>
        <taxon>Tremellomycetes</taxon>
        <taxon>Tremellales</taxon>
        <taxon>Cuniculitremaceae</taxon>
        <taxon>Kockovaella</taxon>
    </lineage>
</organism>
<comment type="cofactor">
    <cofactor evidence="1">
        <name>FMN</name>
        <dbReference type="ChEBI" id="CHEBI:58210"/>
    </cofactor>
</comment>
<dbReference type="InterPro" id="IPR037396">
    <property type="entry name" value="FMN_HAD"/>
</dbReference>
<keyword evidence="10" id="KW-0809">Transit peptide</keyword>
<evidence type="ECO:0000256" key="15">
    <source>
        <dbReference type="ARBA" id="ARBA00061137"/>
    </source>
</evidence>
<comment type="similarity">
    <text evidence="16">In the N-terminal section; belongs to the cytochrome b5 family.</text>
</comment>
<dbReference type="PROSITE" id="PS51349">
    <property type="entry name" value="FMN_HYDROXY_ACID_DH_2"/>
    <property type="match status" value="1"/>
</dbReference>
<feature type="region of interest" description="Disordered" evidence="22">
    <location>
        <begin position="57"/>
        <end position="115"/>
    </location>
</feature>
<evidence type="ECO:0000313" key="26">
    <source>
        <dbReference type="Proteomes" id="UP000193218"/>
    </source>
</evidence>
<keyword evidence="9" id="KW-0479">Metal-binding</keyword>
<dbReference type="Pfam" id="PF01070">
    <property type="entry name" value="FMN_dh"/>
    <property type="match status" value="1"/>
</dbReference>
<evidence type="ECO:0000256" key="20">
    <source>
        <dbReference type="ARBA" id="ARBA00078774"/>
    </source>
</evidence>
<dbReference type="Proteomes" id="UP000193218">
    <property type="component" value="Unassembled WGS sequence"/>
</dbReference>
<keyword evidence="11" id="KW-0560">Oxidoreductase</keyword>
<evidence type="ECO:0000256" key="21">
    <source>
        <dbReference type="ARBA" id="ARBA00078938"/>
    </source>
</evidence>
<dbReference type="FunFam" id="3.10.120.10:FF:000009">
    <property type="entry name" value="Cytochrome b2, mitochondrial, putative"/>
    <property type="match status" value="1"/>
</dbReference>
<dbReference type="InterPro" id="IPR000262">
    <property type="entry name" value="FMN-dep_DH"/>
</dbReference>
<evidence type="ECO:0000256" key="2">
    <source>
        <dbReference type="ARBA" id="ARBA00001970"/>
    </source>
</evidence>
<feature type="compositionally biased region" description="Low complexity" evidence="22">
    <location>
        <begin position="95"/>
        <end position="113"/>
    </location>
</feature>
<evidence type="ECO:0000256" key="7">
    <source>
        <dbReference type="ARBA" id="ARBA00022630"/>
    </source>
</evidence>
<gene>
    <name evidence="25" type="ORF">BD324DRAFT_631063</name>
</gene>
<dbReference type="GO" id="GO:0004460">
    <property type="term" value="F:L-lactate dehydrogenase (cytochrome) activity"/>
    <property type="evidence" value="ECO:0007669"/>
    <property type="project" value="UniProtKB-EC"/>
</dbReference>
<comment type="subunit">
    <text evidence="4">Homotetramer.</text>
</comment>
<evidence type="ECO:0000256" key="22">
    <source>
        <dbReference type="SAM" id="MobiDB-lite"/>
    </source>
</evidence>
<evidence type="ECO:0000256" key="13">
    <source>
        <dbReference type="ARBA" id="ARBA00023128"/>
    </source>
</evidence>
<keyword evidence="7" id="KW-0285">Flavoprotein</keyword>
<dbReference type="EMBL" id="NBSH01000010">
    <property type="protein sequence ID" value="ORX35663.1"/>
    <property type="molecule type" value="Genomic_DNA"/>
</dbReference>
<name>A0A1Y1UC94_9TREE</name>
<dbReference type="InterPro" id="IPR037458">
    <property type="entry name" value="L-MDH/L-LDH_FMN-bd"/>
</dbReference>
<dbReference type="Gene3D" id="3.10.120.10">
    <property type="entry name" value="Cytochrome b5-like heme/steroid binding domain"/>
    <property type="match status" value="1"/>
</dbReference>
<dbReference type="PANTHER" id="PTHR10578:SF148">
    <property type="entry name" value="L-LACTATE DEHYDROGENASE (CYTOCHROME)"/>
    <property type="match status" value="1"/>
</dbReference>
<comment type="cofactor">
    <cofactor evidence="2">
        <name>heme b</name>
        <dbReference type="ChEBI" id="CHEBI:60344"/>
    </cofactor>
</comment>
<dbReference type="InterPro" id="IPR036400">
    <property type="entry name" value="Cyt_B5-like_heme/steroid_sf"/>
</dbReference>
<dbReference type="PROSITE" id="PS00557">
    <property type="entry name" value="FMN_HYDROXY_ACID_DH_1"/>
    <property type="match status" value="1"/>
</dbReference>
<comment type="similarity">
    <text evidence="15">In the C-terminal section; belongs to the FMN-dependent alpha-hydroxy acid dehydrogenase family.</text>
</comment>
<dbReference type="OrthoDB" id="1925334at2759"/>
<dbReference type="RefSeq" id="XP_021869827.1">
    <property type="nucleotide sequence ID" value="XM_022016400.1"/>
</dbReference>
<evidence type="ECO:0000256" key="6">
    <source>
        <dbReference type="ARBA" id="ARBA00022617"/>
    </source>
</evidence>
<dbReference type="InParanoid" id="A0A1Y1UC94"/>
<keyword evidence="5" id="KW-0813">Transport</keyword>
<dbReference type="InterPro" id="IPR018506">
    <property type="entry name" value="Cyt_B5_heme-BS"/>
</dbReference>
<evidence type="ECO:0000256" key="4">
    <source>
        <dbReference type="ARBA" id="ARBA00011881"/>
    </source>
</evidence>
<evidence type="ECO:0000313" key="25">
    <source>
        <dbReference type="EMBL" id="ORX35663.1"/>
    </source>
</evidence>
<dbReference type="CDD" id="cd02922">
    <property type="entry name" value="FCB2_FMN"/>
    <property type="match status" value="1"/>
</dbReference>
<dbReference type="Gene3D" id="3.20.20.70">
    <property type="entry name" value="Aldolase class I"/>
    <property type="match status" value="1"/>
</dbReference>
<dbReference type="AlphaFoldDB" id="A0A1Y1UC94"/>
<dbReference type="InterPro" id="IPR008259">
    <property type="entry name" value="FMN_hydac_DH_AS"/>
</dbReference>
<evidence type="ECO:0000256" key="16">
    <source>
        <dbReference type="ARBA" id="ARBA00061589"/>
    </source>
</evidence>
<dbReference type="SUPFAM" id="SSF55856">
    <property type="entry name" value="Cytochrome b5-like heme/steroid binding domain"/>
    <property type="match status" value="1"/>
</dbReference>
<evidence type="ECO:0000256" key="19">
    <source>
        <dbReference type="ARBA" id="ARBA00075949"/>
    </source>
</evidence>
<dbReference type="GO" id="GO:0046872">
    <property type="term" value="F:metal ion binding"/>
    <property type="evidence" value="ECO:0007669"/>
    <property type="project" value="UniProtKB-KW"/>
</dbReference>
<dbReference type="STRING" id="4999.A0A1Y1UC94"/>
<keyword evidence="26" id="KW-1185">Reference proteome</keyword>
<dbReference type="SMART" id="SM01117">
    <property type="entry name" value="Cyt-b5"/>
    <property type="match status" value="1"/>
</dbReference>
<comment type="subcellular location">
    <subcellularLocation>
        <location evidence="3">Mitochondrion intermembrane space</location>
    </subcellularLocation>
</comment>
<evidence type="ECO:0000256" key="17">
    <source>
        <dbReference type="ARBA" id="ARBA00066458"/>
    </source>
</evidence>
<evidence type="ECO:0000256" key="12">
    <source>
        <dbReference type="ARBA" id="ARBA00023004"/>
    </source>
</evidence>
<dbReference type="PROSITE" id="PS50255">
    <property type="entry name" value="CYTOCHROME_B5_2"/>
    <property type="match status" value="1"/>
</dbReference>
<feature type="domain" description="FMN hydroxy acid dehydrogenase" evidence="24">
    <location>
        <begin position="119"/>
        <end position="487"/>
    </location>
</feature>
<reference evidence="25 26" key="1">
    <citation type="submission" date="2017-03" db="EMBL/GenBank/DDBJ databases">
        <title>Widespread Adenine N6-methylation of Active Genes in Fungi.</title>
        <authorList>
            <consortium name="DOE Joint Genome Institute"/>
            <person name="Mondo S.J."/>
            <person name="Dannebaum R.O."/>
            <person name="Kuo R.C."/>
            <person name="Louie K.B."/>
            <person name="Bewick A.J."/>
            <person name="Labutti K."/>
            <person name="Haridas S."/>
            <person name="Kuo A."/>
            <person name="Salamov A."/>
            <person name="Ahrendt S.R."/>
            <person name="Lau R."/>
            <person name="Bowen B.P."/>
            <person name="Lipzen A."/>
            <person name="Sullivan W."/>
            <person name="Andreopoulos W.B."/>
            <person name="Clum A."/>
            <person name="Lindquist E."/>
            <person name="Daum C."/>
            <person name="Northen T.R."/>
            <person name="Ramamoorthy G."/>
            <person name="Schmitz R.J."/>
            <person name="Gryganskyi A."/>
            <person name="Culley D."/>
            <person name="Magnuson J."/>
            <person name="James T.Y."/>
            <person name="O'Malley M.A."/>
            <person name="Stajich J.E."/>
            <person name="Spatafora J.W."/>
            <person name="Visel A."/>
            <person name="Grigoriev I.V."/>
        </authorList>
    </citation>
    <scope>NUCLEOTIDE SEQUENCE [LARGE SCALE GENOMIC DNA]</scope>
    <source>
        <strain evidence="25 26">NRRL Y-17943</strain>
    </source>
</reference>
<dbReference type="PROSITE" id="PS00191">
    <property type="entry name" value="CYTOCHROME_B5_1"/>
    <property type="match status" value="1"/>
</dbReference>
<dbReference type="FunFam" id="3.20.20.70:FF:000062">
    <property type="entry name" value="Cytochrome b2, mitochondrial, putative"/>
    <property type="match status" value="1"/>
</dbReference>
<evidence type="ECO:0000256" key="3">
    <source>
        <dbReference type="ARBA" id="ARBA00004569"/>
    </source>
</evidence>
<dbReference type="Pfam" id="PF00173">
    <property type="entry name" value="Cyt-b5"/>
    <property type="match status" value="1"/>
</dbReference>
<dbReference type="EC" id="1.1.2.3" evidence="17"/>
<evidence type="ECO:0000256" key="8">
    <source>
        <dbReference type="ARBA" id="ARBA00022643"/>
    </source>
</evidence>
<dbReference type="PANTHER" id="PTHR10578">
    <property type="entry name" value="S -2-HYDROXY-ACID OXIDASE-RELATED"/>
    <property type="match status" value="1"/>
</dbReference>
<keyword evidence="6" id="KW-0349">Heme</keyword>
<feature type="compositionally biased region" description="Basic and acidic residues" evidence="22">
    <location>
        <begin position="57"/>
        <end position="74"/>
    </location>
</feature>
<dbReference type="InterPro" id="IPR013785">
    <property type="entry name" value="Aldolase_TIM"/>
</dbReference>
<keyword evidence="8" id="KW-0288">FMN</keyword>
<evidence type="ECO:0000256" key="10">
    <source>
        <dbReference type="ARBA" id="ARBA00022946"/>
    </source>
</evidence>
<comment type="caution">
    <text evidence="25">The sequence shown here is derived from an EMBL/GenBank/DDBJ whole genome shotgun (WGS) entry which is preliminary data.</text>
</comment>